<accession>A0A0B7KQ61</accession>
<dbReference type="PANTHER" id="PTHR43709:SF2">
    <property type="entry name" value="DUF453 DOMAIN PROTEIN (AFU_ORTHOLOGUE AFUA_6G00360)"/>
    <property type="match status" value="1"/>
</dbReference>
<dbReference type="PANTHER" id="PTHR43709">
    <property type="entry name" value="ACONITATE ISOMERASE-RELATED"/>
    <property type="match status" value="1"/>
</dbReference>
<keyword evidence="2" id="KW-0413">Isomerase</keyword>
<name>A0A0B7KQ61_BIOOC</name>
<dbReference type="AlphaFoldDB" id="A0A0B7KQ61"/>
<dbReference type="EMBL" id="CDPU01000078">
    <property type="protein sequence ID" value="CEO56931.1"/>
    <property type="molecule type" value="Genomic_DNA"/>
</dbReference>
<evidence type="ECO:0000313" key="3">
    <source>
        <dbReference type="EMBL" id="CEO56931.1"/>
    </source>
</evidence>
<dbReference type="GO" id="GO:0016853">
    <property type="term" value="F:isomerase activity"/>
    <property type="evidence" value="ECO:0007669"/>
    <property type="project" value="UniProtKB-KW"/>
</dbReference>
<reference evidence="3" key="1">
    <citation type="submission" date="2015-01" db="EMBL/GenBank/DDBJ databases">
        <authorList>
            <person name="Durling Mikael"/>
        </authorList>
    </citation>
    <scope>NUCLEOTIDE SEQUENCE</scope>
</reference>
<evidence type="ECO:0000256" key="2">
    <source>
        <dbReference type="ARBA" id="ARBA00023235"/>
    </source>
</evidence>
<evidence type="ECO:0008006" key="4">
    <source>
        <dbReference type="Google" id="ProtNLM"/>
    </source>
</evidence>
<sequence>MAILIQTNLPVTPPNFQHVPKPAARSRNIRHKLPAVLMRAGTSKGLFIQRKHLPPLEEDWEAPLLAAMGSSLADSRQIDGVGGATSTTSKVAVVGPSQIPGVDVDYTFVQVAVGKNSIDLSGSCGNMASGVGPFALQEGLMDVRIFNTNTSRLMVETLQLTDDGEFQENGDYVIAGAKGSGSEVKMGFIDPAGSMTSRLFPTTHTTDRLSVERPDRLGSYFSVIATLIDVANPFVLVDEASLPPEVKQLDSSSDIFGAYAEAIRCAGSVKMGLAESIESASTVRGTPKLAMVLDPVVGNNEPADVKVQAFSMGKPHPTLQITGAVCIASAVCLPETVPSLINSRRASLGMGGLPTPMRDMSPELDVERVEESSSKVARIVTVAHPSGTINVEVITVQCENGDMAVERCIVSRTARRIFEGKVMYYLPEQTNYHIV</sequence>
<gene>
    <name evidence="3" type="ORF">BN869_000012989_1</name>
</gene>
<dbReference type="Gene3D" id="3.10.310.10">
    <property type="entry name" value="Diaminopimelate Epimerase, Chain A, domain 1"/>
    <property type="match status" value="2"/>
</dbReference>
<organism evidence="3">
    <name type="scientific">Bionectria ochroleuca</name>
    <name type="common">Gliocladium roseum</name>
    <dbReference type="NCBI Taxonomy" id="29856"/>
    <lineage>
        <taxon>Eukaryota</taxon>
        <taxon>Fungi</taxon>
        <taxon>Dikarya</taxon>
        <taxon>Ascomycota</taxon>
        <taxon>Pezizomycotina</taxon>
        <taxon>Sordariomycetes</taxon>
        <taxon>Hypocreomycetidae</taxon>
        <taxon>Hypocreales</taxon>
        <taxon>Bionectriaceae</taxon>
        <taxon>Clonostachys</taxon>
    </lineage>
</organism>
<dbReference type="InterPro" id="IPR007400">
    <property type="entry name" value="PrpF-like"/>
</dbReference>
<evidence type="ECO:0000256" key="1">
    <source>
        <dbReference type="ARBA" id="ARBA00007673"/>
    </source>
</evidence>
<dbReference type="SUPFAM" id="SSF54506">
    <property type="entry name" value="Diaminopimelate epimerase-like"/>
    <property type="match status" value="2"/>
</dbReference>
<proteinExistence type="inferred from homology"/>
<protein>
    <recommendedName>
        <fullName evidence="4">Methylitaconate delta2-delta3-isomerase</fullName>
    </recommendedName>
</protein>
<dbReference type="Pfam" id="PF04303">
    <property type="entry name" value="PrpF"/>
    <property type="match status" value="2"/>
</dbReference>
<comment type="similarity">
    <text evidence="1">Belongs to the PrpF family.</text>
</comment>